<feature type="domain" description="Dynein heavy chain coiled coil stalk" evidence="13">
    <location>
        <begin position="323"/>
        <end position="444"/>
    </location>
</feature>
<feature type="non-terminal residue" evidence="15">
    <location>
        <position position="1"/>
    </location>
</feature>
<evidence type="ECO:0000256" key="3">
    <source>
        <dbReference type="ARBA" id="ARBA00022701"/>
    </source>
</evidence>
<dbReference type="InterPro" id="IPR024317">
    <property type="entry name" value="Dynein_heavy_chain_D4_dom"/>
</dbReference>
<dbReference type="Gene3D" id="3.40.50.300">
    <property type="entry name" value="P-loop containing nucleotide triphosphate hydrolases"/>
    <property type="match status" value="1"/>
</dbReference>
<dbReference type="InterPro" id="IPR027417">
    <property type="entry name" value="P-loop_NTPase"/>
</dbReference>
<keyword evidence="6" id="KW-0243">Dynein</keyword>
<proteinExistence type="predicted"/>
<dbReference type="EMBL" id="QUTF01008792">
    <property type="protein sequence ID" value="RHZ38333.1"/>
    <property type="molecule type" value="Genomic_DNA"/>
</dbReference>
<dbReference type="GO" id="GO:0005874">
    <property type="term" value="C:microtubule"/>
    <property type="evidence" value="ECO:0007669"/>
    <property type="project" value="UniProtKB-KW"/>
</dbReference>
<feature type="domain" description="Dynein heavy chain AAA module D4" evidence="14">
    <location>
        <begin position="79"/>
        <end position="316"/>
    </location>
</feature>
<evidence type="ECO:0000256" key="1">
    <source>
        <dbReference type="ARBA" id="ARBA00004430"/>
    </source>
</evidence>
<evidence type="ECO:0000256" key="4">
    <source>
        <dbReference type="ARBA" id="ARBA00022741"/>
    </source>
</evidence>
<dbReference type="AlphaFoldDB" id="A0A418FUW2"/>
<comment type="caution">
    <text evidence="15">The sequence shown here is derived from an EMBL/GenBank/DDBJ whole genome shotgun (WGS) entry which is preliminary data.</text>
</comment>
<evidence type="ECO:0000256" key="12">
    <source>
        <dbReference type="SAM" id="Coils"/>
    </source>
</evidence>
<dbReference type="PANTHER" id="PTHR22878">
    <property type="entry name" value="DYNEIN HEAVY CHAIN 6, AXONEMAL-LIKE-RELATED"/>
    <property type="match status" value="1"/>
</dbReference>
<protein>
    <recommendedName>
        <fullName evidence="17">Dynein heavy chain AAA module D4 domain-containing protein</fullName>
    </recommendedName>
</protein>
<evidence type="ECO:0000256" key="10">
    <source>
        <dbReference type="ARBA" id="ARBA00023212"/>
    </source>
</evidence>
<keyword evidence="4" id="KW-0547">Nucleotide-binding</keyword>
<keyword evidence="8" id="KW-0969">Cilium</keyword>
<evidence type="ECO:0000256" key="9">
    <source>
        <dbReference type="ARBA" id="ARBA00023175"/>
    </source>
</evidence>
<evidence type="ECO:0000259" key="14">
    <source>
        <dbReference type="Pfam" id="PF12780"/>
    </source>
</evidence>
<keyword evidence="5" id="KW-0067">ATP-binding</keyword>
<comment type="subcellular location">
    <subcellularLocation>
        <location evidence="1">Cytoplasm</location>
        <location evidence="1">Cytoskeleton</location>
        <location evidence="1">Cilium axoneme</location>
    </subcellularLocation>
</comment>
<evidence type="ECO:0000256" key="11">
    <source>
        <dbReference type="ARBA" id="ARBA00023273"/>
    </source>
</evidence>
<dbReference type="GO" id="GO:0007018">
    <property type="term" value="P:microtubule-based movement"/>
    <property type="evidence" value="ECO:0007669"/>
    <property type="project" value="InterPro"/>
</dbReference>
<dbReference type="Pfam" id="PF12780">
    <property type="entry name" value="AAA_8"/>
    <property type="match status" value="1"/>
</dbReference>
<dbReference type="InterPro" id="IPR026983">
    <property type="entry name" value="DHC"/>
</dbReference>
<evidence type="ECO:0000256" key="7">
    <source>
        <dbReference type="ARBA" id="ARBA00023054"/>
    </source>
</evidence>
<dbReference type="Pfam" id="PF12777">
    <property type="entry name" value="MT"/>
    <property type="match status" value="1"/>
</dbReference>
<evidence type="ECO:0000313" key="15">
    <source>
        <dbReference type="EMBL" id="RHZ38333.1"/>
    </source>
</evidence>
<evidence type="ECO:0000256" key="5">
    <source>
        <dbReference type="ARBA" id="ARBA00022840"/>
    </source>
</evidence>
<dbReference type="Gene3D" id="1.20.920.20">
    <property type="match status" value="1"/>
</dbReference>
<dbReference type="GO" id="GO:0045505">
    <property type="term" value="F:dynein intermediate chain binding"/>
    <property type="evidence" value="ECO:0007669"/>
    <property type="project" value="InterPro"/>
</dbReference>
<reference evidence="15 16" key="1">
    <citation type="submission" date="2018-08" db="EMBL/GenBank/DDBJ databases">
        <title>Aphanomyces genome sequencing and annotation.</title>
        <authorList>
            <person name="Minardi D."/>
            <person name="Oidtmann B."/>
            <person name="Van Der Giezen M."/>
            <person name="Studholme D.J."/>
        </authorList>
    </citation>
    <scope>NUCLEOTIDE SEQUENCE [LARGE SCALE GENOMIC DNA]</scope>
    <source>
        <strain evidence="15 16">FDL457</strain>
    </source>
</reference>
<accession>A0A418FUW2</accession>
<evidence type="ECO:0008006" key="17">
    <source>
        <dbReference type="Google" id="ProtNLM"/>
    </source>
</evidence>
<gene>
    <name evidence="15" type="ORF">DYB26_015874</name>
</gene>
<organism evidence="15 16">
    <name type="scientific">Aphanomyces astaci</name>
    <name type="common">Crayfish plague agent</name>
    <dbReference type="NCBI Taxonomy" id="112090"/>
    <lineage>
        <taxon>Eukaryota</taxon>
        <taxon>Sar</taxon>
        <taxon>Stramenopiles</taxon>
        <taxon>Oomycota</taxon>
        <taxon>Saprolegniomycetes</taxon>
        <taxon>Saprolegniales</taxon>
        <taxon>Verrucalvaceae</taxon>
        <taxon>Aphanomyces</taxon>
    </lineage>
</organism>
<dbReference type="Gene3D" id="1.20.920.30">
    <property type="match status" value="1"/>
</dbReference>
<sequence length="452" mass="50798">TKIDEILSTSFQTEWSRLLGSLPESLKENGPLFSGIMTPIEDESASGVKYDEIDDIRALKRLVEDHLDNYNVEPGLVPMNLVLFGDALMHLLRIFRQLTTPRGNLLLVGVGGSGRQSLTRLASFAAGCDLFQIEVTKNYRPMDFHEDMKKLYHSAGVVGKKTTFLFSDTQIKSESFVEDINNVLSSGEIPGLYEKDEINTILEAIRAKARAHGVKESKDNMWAFFINEVRRNLHIVLALSPIGKGFRNRVRQYPSLVNNMTIDWFDEWPLDALQEVGMKFLDEKRVATEPQRPKISAVFAVIHSSVVLASAQMLATIADSRDKLKNGLAKLEESRAQVEQMSIQLEQRKIIVAQKNKDCSDLLVIIVSERRVADEQRKQVEAESERILKEEIETKKIADDAQTDLDEALPALAKAMAEVELLDKKAIAEVKVYSQPPEAVTTIHPSSRLLLQ</sequence>
<dbReference type="InterPro" id="IPR024743">
    <property type="entry name" value="Dynein_HC_stalk"/>
</dbReference>
<dbReference type="GO" id="GO:0030286">
    <property type="term" value="C:dynein complex"/>
    <property type="evidence" value="ECO:0007669"/>
    <property type="project" value="UniProtKB-KW"/>
</dbReference>
<keyword evidence="11" id="KW-0966">Cell projection</keyword>
<keyword evidence="2" id="KW-0963">Cytoplasm</keyword>
<keyword evidence="10" id="KW-0206">Cytoskeleton</keyword>
<name>A0A418FUW2_APHAT</name>
<dbReference type="SUPFAM" id="SSF52540">
    <property type="entry name" value="P-loop containing nucleoside triphosphate hydrolases"/>
    <property type="match status" value="1"/>
</dbReference>
<evidence type="ECO:0000313" key="16">
    <source>
        <dbReference type="Proteomes" id="UP000286510"/>
    </source>
</evidence>
<dbReference type="GO" id="GO:0051959">
    <property type="term" value="F:dynein light intermediate chain binding"/>
    <property type="evidence" value="ECO:0007669"/>
    <property type="project" value="InterPro"/>
</dbReference>
<keyword evidence="7 12" id="KW-0175">Coiled coil</keyword>
<dbReference type="GO" id="GO:0005930">
    <property type="term" value="C:axoneme"/>
    <property type="evidence" value="ECO:0007669"/>
    <property type="project" value="UniProtKB-SubCell"/>
</dbReference>
<dbReference type="PANTHER" id="PTHR22878:SF68">
    <property type="entry name" value="DYNEIN HEAVY CHAIN 6, AXONEMAL-LIKE"/>
    <property type="match status" value="1"/>
</dbReference>
<keyword evidence="9" id="KW-0505">Motor protein</keyword>
<dbReference type="GO" id="GO:0005524">
    <property type="term" value="F:ATP binding"/>
    <property type="evidence" value="ECO:0007669"/>
    <property type="project" value="UniProtKB-KW"/>
</dbReference>
<evidence type="ECO:0000256" key="8">
    <source>
        <dbReference type="ARBA" id="ARBA00023069"/>
    </source>
</evidence>
<keyword evidence="3" id="KW-0493">Microtubule</keyword>
<dbReference type="Proteomes" id="UP000286510">
    <property type="component" value="Unassembled WGS sequence"/>
</dbReference>
<dbReference type="FunFam" id="3.40.50.300:FF:002141">
    <property type="entry name" value="Dynein heavy chain"/>
    <property type="match status" value="1"/>
</dbReference>
<evidence type="ECO:0000259" key="13">
    <source>
        <dbReference type="Pfam" id="PF12777"/>
    </source>
</evidence>
<feature type="coiled-coil region" evidence="12">
    <location>
        <begin position="321"/>
        <end position="393"/>
    </location>
</feature>
<evidence type="ECO:0000256" key="6">
    <source>
        <dbReference type="ARBA" id="ARBA00023017"/>
    </source>
</evidence>
<evidence type="ECO:0000256" key="2">
    <source>
        <dbReference type="ARBA" id="ARBA00022490"/>
    </source>
</evidence>